<dbReference type="PANTHER" id="PTHR35008">
    <property type="entry name" value="BLL4482 PROTEIN-RELATED"/>
    <property type="match status" value="1"/>
</dbReference>
<dbReference type="InterPro" id="IPR051459">
    <property type="entry name" value="Cytochrome_c-type_DH"/>
</dbReference>
<dbReference type="Pfam" id="PF00034">
    <property type="entry name" value="Cytochrom_C"/>
    <property type="match status" value="1"/>
</dbReference>
<evidence type="ECO:0000256" key="3">
    <source>
        <dbReference type="ARBA" id="ARBA00022617"/>
    </source>
</evidence>
<keyword evidence="2" id="KW-0813">Transport</keyword>
<dbReference type="RefSeq" id="WP_212494498.1">
    <property type="nucleotide sequence ID" value="NZ_JAFCJH010000044.1"/>
</dbReference>
<evidence type="ECO:0000256" key="2">
    <source>
        <dbReference type="ARBA" id="ARBA00022448"/>
    </source>
</evidence>
<keyword evidence="3 8" id="KW-0349">Heme</keyword>
<proteinExistence type="predicted"/>
<organism evidence="10 11">
    <name type="scientific">Bradyrhizobium jicamae</name>
    <dbReference type="NCBI Taxonomy" id="280332"/>
    <lineage>
        <taxon>Bacteria</taxon>
        <taxon>Pseudomonadati</taxon>
        <taxon>Pseudomonadota</taxon>
        <taxon>Alphaproteobacteria</taxon>
        <taxon>Hyphomicrobiales</taxon>
        <taxon>Nitrobacteraceae</taxon>
        <taxon>Bradyrhizobium</taxon>
    </lineage>
</organism>
<dbReference type="PANTHER" id="PTHR35008:SF8">
    <property type="entry name" value="ALCOHOL DEHYDROGENASE CYTOCHROME C SUBUNIT"/>
    <property type="match status" value="1"/>
</dbReference>
<dbReference type="PROSITE" id="PS51007">
    <property type="entry name" value="CYTC"/>
    <property type="match status" value="1"/>
</dbReference>
<evidence type="ECO:0000313" key="11">
    <source>
        <dbReference type="Proteomes" id="UP001315278"/>
    </source>
</evidence>
<comment type="caution">
    <text evidence="10">The sequence shown here is derived from an EMBL/GenBank/DDBJ whole genome shotgun (WGS) entry which is preliminary data.</text>
</comment>
<protein>
    <submittedName>
        <fullName evidence="10">Cytochrome c</fullName>
    </submittedName>
</protein>
<evidence type="ECO:0000256" key="5">
    <source>
        <dbReference type="ARBA" id="ARBA00022723"/>
    </source>
</evidence>
<evidence type="ECO:0000256" key="7">
    <source>
        <dbReference type="ARBA" id="ARBA00023004"/>
    </source>
</evidence>
<keyword evidence="7 8" id="KW-0408">Iron</keyword>
<evidence type="ECO:0000256" key="1">
    <source>
        <dbReference type="ARBA" id="ARBA00001926"/>
    </source>
</evidence>
<dbReference type="InterPro" id="IPR009056">
    <property type="entry name" value="Cyt_c-like_dom"/>
</dbReference>
<evidence type="ECO:0000256" key="6">
    <source>
        <dbReference type="ARBA" id="ARBA00022982"/>
    </source>
</evidence>
<name>A0ABS5FTA5_9BRAD</name>
<reference evidence="11" key="1">
    <citation type="journal article" date="2021" name="ISME J.">
        <title>Evolutionary origin and ecological implication of a unique nif island in free-living Bradyrhizobium lineages.</title>
        <authorList>
            <person name="Tao J."/>
        </authorList>
    </citation>
    <scope>NUCLEOTIDE SEQUENCE [LARGE SCALE GENOMIC DNA]</scope>
    <source>
        <strain evidence="11">SZCCT0434</strain>
    </source>
</reference>
<gene>
    <name evidence="10" type="ORF">JQ615_31255</name>
</gene>
<evidence type="ECO:0000259" key="9">
    <source>
        <dbReference type="PROSITE" id="PS51007"/>
    </source>
</evidence>
<dbReference type="Proteomes" id="UP001315278">
    <property type="component" value="Unassembled WGS sequence"/>
</dbReference>
<comment type="cofactor">
    <cofactor evidence="1">
        <name>heme c</name>
        <dbReference type="ChEBI" id="CHEBI:61717"/>
    </cofactor>
</comment>
<dbReference type="Gene3D" id="1.10.760.10">
    <property type="entry name" value="Cytochrome c-like domain"/>
    <property type="match status" value="1"/>
</dbReference>
<keyword evidence="11" id="KW-1185">Reference proteome</keyword>
<dbReference type="SUPFAM" id="SSF46626">
    <property type="entry name" value="Cytochrome c"/>
    <property type="match status" value="1"/>
</dbReference>
<evidence type="ECO:0000256" key="4">
    <source>
        <dbReference type="ARBA" id="ARBA00022660"/>
    </source>
</evidence>
<evidence type="ECO:0000256" key="8">
    <source>
        <dbReference type="PROSITE-ProRule" id="PRU00433"/>
    </source>
</evidence>
<accession>A0ABS5FTA5</accession>
<keyword evidence="6" id="KW-0249">Electron transport</keyword>
<dbReference type="EMBL" id="JAFCJH010000044">
    <property type="protein sequence ID" value="MBR0799854.1"/>
    <property type="molecule type" value="Genomic_DNA"/>
</dbReference>
<sequence length="108" mass="11528">MYQDLCSACHKSDGSGVPDLIPKLAKAATVNTGDPTTVLRVILQRQGAQSVATDKEPTGPAMPAFGWQLNDAQVAAVATYVRNHWGKAPPVSEDVVNKERAQLDARTN</sequence>
<feature type="domain" description="Cytochrome c" evidence="9">
    <location>
        <begin position="1"/>
        <end position="85"/>
    </location>
</feature>
<dbReference type="PRINTS" id="PR00605">
    <property type="entry name" value="CYTCHROMECIC"/>
</dbReference>
<dbReference type="InterPro" id="IPR008168">
    <property type="entry name" value="Cyt_C_IC"/>
</dbReference>
<evidence type="ECO:0000313" key="10">
    <source>
        <dbReference type="EMBL" id="MBR0799854.1"/>
    </source>
</evidence>
<keyword evidence="5 8" id="KW-0479">Metal-binding</keyword>
<keyword evidence="4" id="KW-0679">Respiratory chain</keyword>
<dbReference type="InterPro" id="IPR036909">
    <property type="entry name" value="Cyt_c-like_dom_sf"/>
</dbReference>